<evidence type="ECO:0000313" key="1">
    <source>
        <dbReference type="EMBL" id="SVE02693.1"/>
    </source>
</evidence>
<name>A0A383A521_9ZZZZ</name>
<proteinExistence type="predicted"/>
<dbReference type="PANTHER" id="PTHR13812">
    <property type="entry name" value="KETIMINE REDUCTASE MU-CRYSTALLIN"/>
    <property type="match status" value="1"/>
</dbReference>
<organism evidence="1">
    <name type="scientific">marine metagenome</name>
    <dbReference type="NCBI Taxonomy" id="408172"/>
    <lineage>
        <taxon>unclassified sequences</taxon>
        <taxon>metagenomes</taxon>
        <taxon>ecological metagenomes</taxon>
    </lineage>
</organism>
<dbReference type="Gene3D" id="3.30.1780.10">
    <property type="entry name" value="ornithine cyclodeaminase, domain 1"/>
    <property type="match status" value="1"/>
</dbReference>
<protein>
    <recommendedName>
        <fullName evidence="2">Ornithine cyclodeaminase family protein</fullName>
    </recommendedName>
</protein>
<feature type="non-terminal residue" evidence="1">
    <location>
        <position position="223"/>
    </location>
</feature>
<dbReference type="AlphaFoldDB" id="A0A383A521"/>
<evidence type="ECO:0008006" key="2">
    <source>
        <dbReference type="Google" id="ProtNLM"/>
    </source>
</evidence>
<reference evidence="1" key="1">
    <citation type="submission" date="2018-05" db="EMBL/GenBank/DDBJ databases">
        <authorList>
            <person name="Lanie J.A."/>
            <person name="Ng W.-L."/>
            <person name="Kazmierczak K.M."/>
            <person name="Andrzejewski T.M."/>
            <person name="Davidsen T.M."/>
            <person name="Wayne K.J."/>
            <person name="Tettelin H."/>
            <person name="Glass J.I."/>
            <person name="Rusch D."/>
            <person name="Podicherti R."/>
            <person name="Tsui H.-C.T."/>
            <person name="Winkler M.E."/>
        </authorList>
    </citation>
    <scope>NUCLEOTIDE SEQUENCE</scope>
</reference>
<dbReference type="PANTHER" id="PTHR13812:SF19">
    <property type="entry name" value="KETIMINE REDUCTASE MU-CRYSTALLIN"/>
    <property type="match status" value="1"/>
</dbReference>
<dbReference type="SUPFAM" id="SSF51735">
    <property type="entry name" value="NAD(P)-binding Rossmann-fold domains"/>
    <property type="match status" value="1"/>
</dbReference>
<dbReference type="InterPro" id="IPR003462">
    <property type="entry name" value="ODC_Mu_crystall"/>
</dbReference>
<sequence length="223" mass="24001">MKVFGLEEIKKVLPMLDLFPLIKQGFKAYSSGLTVVPPVGEMIFDDPPGDVHIKYGYIKGDEYYVIKIASGFYGDTSLGISPSQGGVMLLFDQKTGQEVAILADECYLTNVRTAVAGGICAEILAPKKIDCIGVIGTGVQARMQVAYLSGVTDCRNVKVWGRSDKSVEKYIGDMSLDGWDVEKASTTDNIAGSCDLIITATPSKNPLLKKNKLKKGTHITALG</sequence>
<dbReference type="Pfam" id="PF02423">
    <property type="entry name" value="OCD_Mu_crystall"/>
    <property type="match status" value="1"/>
</dbReference>
<dbReference type="Gene3D" id="3.40.50.720">
    <property type="entry name" value="NAD(P)-binding Rossmann-like Domain"/>
    <property type="match status" value="1"/>
</dbReference>
<dbReference type="InterPro" id="IPR023401">
    <property type="entry name" value="ODC_N"/>
</dbReference>
<accession>A0A383A521</accession>
<dbReference type="GO" id="GO:0005737">
    <property type="term" value="C:cytoplasm"/>
    <property type="evidence" value="ECO:0007669"/>
    <property type="project" value="TreeGrafter"/>
</dbReference>
<dbReference type="EMBL" id="UINC01189145">
    <property type="protein sequence ID" value="SVE02693.1"/>
    <property type="molecule type" value="Genomic_DNA"/>
</dbReference>
<dbReference type="InterPro" id="IPR036291">
    <property type="entry name" value="NAD(P)-bd_dom_sf"/>
</dbReference>
<gene>
    <name evidence="1" type="ORF">METZ01_LOCUS455547</name>
</gene>